<organism evidence="1 2">
    <name type="scientific">Flavobacterium xylosi</name>
    <dbReference type="NCBI Taxonomy" id="3230415"/>
    <lineage>
        <taxon>Bacteria</taxon>
        <taxon>Pseudomonadati</taxon>
        <taxon>Bacteroidota</taxon>
        <taxon>Flavobacteriia</taxon>
        <taxon>Flavobacteriales</taxon>
        <taxon>Flavobacteriaceae</taxon>
        <taxon>Flavobacterium</taxon>
    </lineage>
</organism>
<name>A0ABW6HXH0_9FLAO</name>
<evidence type="ECO:0000313" key="2">
    <source>
        <dbReference type="Proteomes" id="UP001600109"/>
    </source>
</evidence>
<dbReference type="Proteomes" id="UP001600109">
    <property type="component" value="Unassembled WGS sequence"/>
</dbReference>
<sequence length="169" mass="17904">MDTSAEIKKALIEALGIAPNLAITATVVSVENDTCTVRLLSELVLSDVRLKATISEDDDDHFLIVPKLDSEVILMSQTGTLSGLIVLKVDAVESIRYKKGDFEFVVDGTTGKVTLKKSGANFGALVSDLIKEISNAIILTPAGPGQIAASTKAKLTALDTKFKTLLNSN</sequence>
<evidence type="ECO:0000313" key="1">
    <source>
        <dbReference type="EMBL" id="MFE3868693.1"/>
    </source>
</evidence>
<protein>
    <recommendedName>
        <fullName evidence="3">SCP2 domain-containing protein</fullName>
    </recommendedName>
</protein>
<evidence type="ECO:0008006" key="3">
    <source>
        <dbReference type="Google" id="ProtNLM"/>
    </source>
</evidence>
<comment type="caution">
    <text evidence="1">The sequence shown here is derived from an EMBL/GenBank/DDBJ whole genome shotgun (WGS) entry which is preliminary data.</text>
</comment>
<dbReference type="EMBL" id="JBHZPZ010000013">
    <property type="protein sequence ID" value="MFE3868693.1"/>
    <property type="molecule type" value="Genomic_DNA"/>
</dbReference>
<keyword evidence="2" id="KW-1185">Reference proteome</keyword>
<proteinExistence type="predicted"/>
<dbReference type="RefSeq" id="WP_379855309.1">
    <property type="nucleotide sequence ID" value="NZ_JBHZPZ010000013.1"/>
</dbReference>
<gene>
    <name evidence="1" type="ORF">ACFX5E_11490</name>
</gene>
<reference evidence="1 2" key="1">
    <citation type="submission" date="2024-06" db="EMBL/GenBank/DDBJ databases">
        <title>Flavobacterium spp. isolated from glacier.</title>
        <authorList>
            <person name="Han D."/>
        </authorList>
    </citation>
    <scope>NUCLEOTIDE SEQUENCE [LARGE SCALE GENOMIC DNA]</scope>
    <source>
        <strain evidence="1 2">LS2P90</strain>
    </source>
</reference>
<accession>A0ABW6HXH0</accession>